<feature type="transmembrane region" description="Helical" evidence="2">
    <location>
        <begin position="272"/>
        <end position="292"/>
    </location>
</feature>
<dbReference type="EMBL" id="CAJZAF010000058">
    <property type="protein sequence ID" value="CAG9187079.1"/>
    <property type="molecule type" value="Genomic_DNA"/>
</dbReference>
<dbReference type="Proteomes" id="UP000701702">
    <property type="component" value="Unassembled WGS sequence"/>
</dbReference>
<organism evidence="4 5">
    <name type="scientific">Cupriavidus pinatubonensis</name>
    <dbReference type="NCBI Taxonomy" id="248026"/>
    <lineage>
        <taxon>Bacteria</taxon>
        <taxon>Pseudomonadati</taxon>
        <taxon>Pseudomonadota</taxon>
        <taxon>Betaproteobacteria</taxon>
        <taxon>Burkholderiales</taxon>
        <taxon>Burkholderiaceae</taxon>
        <taxon>Cupriavidus</taxon>
    </lineage>
</organism>
<dbReference type="RefSeq" id="WP_224010139.1">
    <property type="nucleotide sequence ID" value="NZ_CAJZAF010000058.1"/>
</dbReference>
<feature type="signal peptide" evidence="3">
    <location>
        <begin position="1"/>
        <end position="27"/>
    </location>
</feature>
<proteinExistence type="predicted"/>
<evidence type="ECO:0000256" key="1">
    <source>
        <dbReference type="SAM" id="MobiDB-lite"/>
    </source>
</evidence>
<gene>
    <name evidence="4" type="ORF">LMG23994_06539</name>
</gene>
<keyword evidence="2" id="KW-0812">Transmembrane</keyword>
<evidence type="ECO:0000256" key="2">
    <source>
        <dbReference type="SAM" id="Phobius"/>
    </source>
</evidence>
<keyword evidence="3" id="KW-0732">Signal</keyword>
<name>A0ABM8Y2U8_9BURK</name>
<evidence type="ECO:0000313" key="4">
    <source>
        <dbReference type="EMBL" id="CAG9187079.1"/>
    </source>
</evidence>
<evidence type="ECO:0008006" key="6">
    <source>
        <dbReference type="Google" id="ProtNLM"/>
    </source>
</evidence>
<keyword evidence="2" id="KW-0472">Membrane</keyword>
<keyword evidence="2" id="KW-1133">Transmembrane helix</keyword>
<feature type="transmembrane region" description="Helical" evidence="2">
    <location>
        <begin position="231"/>
        <end position="251"/>
    </location>
</feature>
<evidence type="ECO:0000313" key="5">
    <source>
        <dbReference type="Proteomes" id="UP000701702"/>
    </source>
</evidence>
<feature type="region of interest" description="Disordered" evidence="1">
    <location>
        <begin position="206"/>
        <end position="226"/>
    </location>
</feature>
<reference evidence="4 5" key="1">
    <citation type="submission" date="2021-08" db="EMBL/GenBank/DDBJ databases">
        <authorList>
            <person name="Peeters C."/>
        </authorList>
    </citation>
    <scope>NUCLEOTIDE SEQUENCE [LARGE SCALE GENOMIC DNA]</scope>
    <source>
        <strain evidence="4 5">LMG 23994</strain>
    </source>
</reference>
<protein>
    <recommendedName>
        <fullName evidence="6">Transmembrane protein</fullName>
    </recommendedName>
</protein>
<keyword evidence="5" id="KW-1185">Reference proteome</keyword>
<sequence length="295" mass="31356">MERLNGRTALLIQAGLLAVFAARGAYASDIACTAPLGGALARCAEPYGSGVGCEPRAGAAGARKEHLICEYTMLSERYEQIYAEQQRMLRKGTMQNADLAAWRAKRDACDSVRCMDSVFHMFWRQRDAMLKAPVKQTFARSGASDNAAATTREAASRPAVPVPKFAAHDAPAAAVAPAPIVAPASIVAPRPGAGAPIDPSALAEMPERPRHAAPVPTAKTQPREKRVSRPLILESLASGLAVLGAGAGFVWNRRRSVPQEGEKAIQPGRIPAMMMVAYGLLLLNALLLPFTLGLR</sequence>
<feature type="chain" id="PRO_5045743464" description="Transmembrane protein" evidence="3">
    <location>
        <begin position="28"/>
        <end position="295"/>
    </location>
</feature>
<accession>A0ABM8Y2U8</accession>
<comment type="caution">
    <text evidence="4">The sequence shown here is derived from an EMBL/GenBank/DDBJ whole genome shotgun (WGS) entry which is preliminary data.</text>
</comment>
<evidence type="ECO:0000256" key="3">
    <source>
        <dbReference type="SAM" id="SignalP"/>
    </source>
</evidence>